<keyword evidence="18" id="KW-0732">Signal</keyword>
<dbReference type="SMART" id="SM00098">
    <property type="entry name" value="alkPPc"/>
    <property type="match status" value="1"/>
</dbReference>
<keyword evidence="9 15" id="KW-0862">Zinc</keyword>
<feature type="binding site" evidence="15">
    <location>
        <position position="66"/>
    </location>
    <ligand>
        <name>Zn(2+)</name>
        <dbReference type="ChEBI" id="CHEBI:29105"/>
        <label>2</label>
    </ligand>
</feature>
<evidence type="ECO:0000313" key="20">
    <source>
        <dbReference type="Proteomes" id="UP000677054"/>
    </source>
</evidence>
<feature type="binding site" evidence="15">
    <location>
        <position position="387"/>
    </location>
    <ligand>
        <name>Zn(2+)</name>
        <dbReference type="ChEBI" id="CHEBI:29105"/>
        <label>2</label>
    </ligand>
</feature>
<dbReference type="InterPro" id="IPR001952">
    <property type="entry name" value="Alkaline_phosphatase"/>
</dbReference>
<feature type="binding site" evidence="15">
    <location>
        <position position="386"/>
    </location>
    <ligand>
        <name>Zn(2+)</name>
        <dbReference type="ChEBI" id="CHEBI:29105"/>
        <label>2</label>
    </ligand>
</feature>
<proteinExistence type="inferred from homology"/>
<keyword evidence="6" id="KW-0336">GPI-anchor</keyword>
<evidence type="ECO:0000256" key="3">
    <source>
        <dbReference type="ARBA" id="ARBA00012647"/>
    </source>
</evidence>
<keyword evidence="12" id="KW-0325">Glycoprotein</keyword>
<dbReference type="PRINTS" id="PR00113">
    <property type="entry name" value="ALKPHPHTASE"/>
</dbReference>
<dbReference type="FunFam" id="3.40.720.10:FF:000008">
    <property type="entry name" value="Alkaline phosphatase"/>
    <property type="match status" value="1"/>
</dbReference>
<organism evidence="19">
    <name type="scientific">Darwinula stevensoni</name>
    <dbReference type="NCBI Taxonomy" id="69355"/>
    <lineage>
        <taxon>Eukaryota</taxon>
        <taxon>Metazoa</taxon>
        <taxon>Ecdysozoa</taxon>
        <taxon>Arthropoda</taxon>
        <taxon>Crustacea</taxon>
        <taxon>Oligostraca</taxon>
        <taxon>Ostracoda</taxon>
        <taxon>Podocopa</taxon>
        <taxon>Podocopida</taxon>
        <taxon>Darwinulocopina</taxon>
        <taxon>Darwinuloidea</taxon>
        <taxon>Darwinulidae</taxon>
        <taxon>Darwinula</taxon>
    </lineage>
</organism>
<feature type="binding site" evidence="15">
    <location>
        <position position="349"/>
    </location>
    <ligand>
        <name>Zn(2+)</name>
        <dbReference type="ChEBI" id="CHEBI:29105"/>
        <label>1</label>
    </ligand>
</feature>
<dbReference type="OrthoDB" id="5818554at2759"/>
<feature type="signal peptide" evidence="18">
    <location>
        <begin position="1"/>
        <end position="18"/>
    </location>
</feature>
<evidence type="ECO:0000256" key="17">
    <source>
        <dbReference type="RuleBase" id="RU003947"/>
    </source>
</evidence>
<dbReference type="GO" id="GO:0098552">
    <property type="term" value="C:side of membrane"/>
    <property type="evidence" value="ECO:0007669"/>
    <property type="project" value="UniProtKB-KW"/>
</dbReference>
<evidence type="ECO:0000256" key="4">
    <source>
        <dbReference type="ARBA" id="ARBA00022475"/>
    </source>
</evidence>
<comment type="catalytic activity">
    <reaction evidence="17">
        <text>a phosphate monoester + H2O = an alcohol + phosphate</text>
        <dbReference type="Rhea" id="RHEA:15017"/>
        <dbReference type="ChEBI" id="CHEBI:15377"/>
        <dbReference type="ChEBI" id="CHEBI:30879"/>
        <dbReference type="ChEBI" id="CHEBI:43474"/>
        <dbReference type="ChEBI" id="CHEBI:67140"/>
        <dbReference type="EC" id="3.1.3.1"/>
    </reaction>
</comment>
<dbReference type="Gene3D" id="3.40.720.10">
    <property type="entry name" value="Alkaline Phosphatase, subunit A"/>
    <property type="match status" value="1"/>
</dbReference>
<keyword evidence="5" id="KW-0597">Phosphoprotein</keyword>
<evidence type="ECO:0000256" key="2">
    <source>
        <dbReference type="ARBA" id="ARBA00005984"/>
    </source>
</evidence>
<feature type="binding site" evidence="15">
    <location>
        <position position="177"/>
    </location>
    <ligand>
        <name>Mg(2+)</name>
        <dbReference type="ChEBI" id="CHEBI:18420"/>
    </ligand>
</feature>
<feature type="binding site" evidence="15">
    <location>
        <position position="486"/>
    </location>
    <ligand>
        <name>Zn(2+)</name>
        <dbReference type="ChEBI" id="CHEBI:29105"/>
        <label>2</label>
    </ligand>
</feature>
<dbReference type="GO" id="GO:0005886">
    <property type="term" value="C:plasma membrane"/>
    <property type="evidence" value="ECO:0007669"/>
    <property type="project" value="UniProtKB-SubCell"/>
</dbReference>
<feature type="binding site" evidence="15">
    <location>
        <position position="340"/>
    </location>
    <ligand>
        <name>Mg(2+)</name>
        <dbReference type="ChEBI" id="CHEBI:18420"/>
    </ligand>
</feature>
<evidence type="ECO:0000256" key="1">
    <source>
        <dbReference type="ARBA" id="ARBA00004609"/>
    </source>
</evidence>
<reference evidence="19" key="1">
    <citation type="submission" date="2020-11" db="EMBL/GenBank/DDBJ databases">
        <authorList>
            <person name="Tran Van P."/>
        </authorList>
    </citation>
    <scope>NUCLEOTIDE SEQUENCE</scope>
</reference>
<evidence type="ECO:0000256" key="12">
    <source>
        <dbReference type="ARBA" id="ARBA00023180"/>
    </source>
</evidence>
<keyword evidence="10 15" id="KW-0460">Magnesium</keyword>
<keyword evidence="20" id="KW-1185">Reference proteome</keyword>
<accession>A0A7R8X1N0</accession>
<evidence type="ECO:0000256" key="10">
    <source>
        <dbReference type="ARBA" id="ARBA00022842"/>
    </source>
</evidence>
<keyword evidence="11" id="KW-0472">Membrane</keyword>
<evidence type="ECO:0000256" key="15">
    <source>
        <dbReference type="PIRSR" id="PIRSR601952-2"/>
    </source>
</evidence>
<evidence type="ECO:0000256" key="11">
    <source>
        <dbReference type="ARBA" id="ARBA00023136"/>
    </source>
</evidence>
<evidence type="ECO:0000256" key="18">
    <source>
        <dbReference type="SAM" id="SignalP"/>
    </source>
</evidence>
<feature type="chain" id="PRO_5036208967" description="Alkaline phosphatase" evidence="18">
    <location>
        <begin position="19"/>
        <end position="572"/>
    </location>
</feature>
<evidence type="ECO:0000256" key="13">
    <source>
        <dbReference type="ARBA" id="ARBA00023288"/>
    </source>
</evidence>
<comment type="similarity">
    <text evidence="2 16">Belongs to the alkaline phosphatase family.</text>
</comment>
<evidence type="ECO:0000256" key="7">
    <source>
        <dbReference type="ARBA" id="ARBA00022723"/>
    </source>
</evidence>
<keyword evidence="7 15" id="KW-0479">Metal-binding</keyword>
<name>A0A7R8X1N0_9CRUS</name>
<feature type="binding site" evidence="15">
    <location>
        <position position="66"/>
    </location>
    <ligand>
        <name>Mg(2+)</name>
        <dbReference type="ChEBI" id="CHEBI:18420"/>
    </ligand>
</feature>
<evidence type="ECO:0000256" key="6">
    <source>
        <dbReference type="ARBA" id="ARBA00022622"/>
    </source>
</evidence>
<gene>
    <name evidence="19" type="ORF">DSTB1V02_LOCUS2265</name>
</gene>
<dbReference type="InterPro" id="IPR017850">
    <property type="entry name" value="Alkaline_phosphatase_core_sf"/>
</dbReference>
<keyword evidence="13" id="KW-0449">Lipoprotein</keyword>
<evidence type="ECO:0000313" key="19">
    <source>
        <dbReference type="EMBL" id="CAD7242294.1"/>
    </source>
</evidence>
<dbReference type="EMBL" id="CAJPEV010000246">
    <property type="protein sequence ID" value="CAG0882918.1"/>
    <property type="molecule type" value="Genomic_DNA"/>
</dbReference>
<protein>
    <recommendedName>
        <fullName evidence="3 17">Alkaline phosphatase</fullName>
        <ecNumber evidence="3 17">3.1.3.1</ecNumber>
    </recommendedName>
</protein>
<dbReference type="EMBL" id="LR899763">
    <property type="protein sequence ID" value="CAD7242294.1"/>
    <property type="molecule type" value="Genomic_DNA"/>
</dbReference>
<evidence type="ECO:0000256" key="14">
    <source>
        <dbReference type="PIRSR" id="PIRSR601952-1"/>
    </source>
</evidence>
<dbReference type="SUPFAM" id="SSF53649">
    <property type="entry name" value="Alkaline phosphatase-like"/>
    <property type="match status" value="1"/>
</dbReference>
<feature type="binding site" evidence="15">
    <location>
        <position position="345"/>
    </location>
    <ligand>
        <name>Zn(2+)</name>
        <dbReference type="ChEBI" id="CHEBI:29105"/>
        <label>2</label>
    </ligand>
</feature>
<comment type="subcellular location">
    <subcellularLocation>
        <location evidence="1">Cell membrane</location>
        <topology evidence="1">Lipid-anchor</topology>
        <topology evidence="1">GPI-anchor</topology>
    </subcellularLocation>
</comment>
<dbReference type="Pfam" id="PF00245">
    <property type="entry name" value="Alk_phosphatase"/>
    <property type="match status" value="1"/>
</dbReference>
<dbReference type="PANTHER" id="PTHR11596">
    <property type="entry name" value="ALKALINE PHOSPHATASE"/>
    <property type="match status" value="1"/>
</dbReference>
<evidence type="ECO:0000256" key="16">
    <source>
        <dbReference type="RuleBase" id="RU003946"/>
    </source>
</evidence>
<keyword evidence="4" id="KW-1003">Cell membrane</keyword>
<keyword evidence="8 17" id="KW-0378">Hydrolase</keyword>
<dbReference type="InterPro" id="IPR018299">
    <property type="entry name" value="Alkaline_phosphatase_AS"/>
</dbReference>
<dbReference type="GO" id="GO:0046872">
    <property type="term" value="F:metal ion binding"/>
    <property type="evidence" value="ECO:0007669"/>
    <property type="project" value="UniProtKB-KW"/>
</dbReference>
<dbReference type="Proteomes" id="UP000677054">
    <property type="component" value="Unassembled WGS sequence"/>
</dbReference>
<comment type="cofactor">
    <cofactor evidence="15">
        <name>Mg(2+)</name>
        <dbReference type="ChEBI" id="CHEBI:18420"/>
    </cofactor>
    <text evidence="15">Binds 1 Mg(2+) ion.</text>
</comment>
<feature type="binding site" evidence="15">
    <location>
        <position position="175"/>
    </location>
    <ligand>
        <name>Mg(2+)</name>
        <dbReference type="ChEBI" id="CHEBI:18420"/>
    </ligand>
</feature>
<comment type="cofactor">
    <cofactor evidence="15">
        <name>Zn(2+)</name>
        <dbReference type="ChEBI" id="CHEBI:29105"/>
    </cofactor>
    <text evidence="15">Binds 2 Zn(2+) ions.</text>
</comment>
<dbReference type="PANTHER" id="PTHR11596:SF5">
    <property type="entry name" value="ALKALINE PHOSPHATASE"/>
    <property type="match status" value="1"/>
</dbReference>
<evidence type="ECO:0000256" key="5">
    <source>
        <dbReference type="ARBA" id="ARBA00022553"/>
    </source>
</evidence>
<dbReference type="GO" id="GO:0004035">
    <property type="term" value="F:alkaline phosphatase activity"/>
    <property type="evidence" value="ECO:0007669"/>
    <property type="project" value="UniProtKB-EC"/>
</dbReference>
<sequence length="572" mass="63245">MASLVPFLVLGSAFLVSGNAPFAPGNIIEDAFFWAERGSEALTEALRRSQLPREHRAKNVIFFVGDGMGSSVLTAARIYRGQMAGKTGEEGSLAFESFPYLSLVKTYSVDHQVPDSASTATAMFTGVKTRSSFLGLDATADADDCTSRSRVPSLLQWAQDEGKYTGLVTTTRVTHATPAALYAHVPNRNWECDTKIPREVHDSVAGGECKDIARQLVEERPGQNLRVIMGGGRQQFLDFVPEDQRVRACYREDRRNLIATWANHKVSLNASFMYLETTEDLERLDPARTDYVMGLFDMNHMSYEVDRNKTAQGQPHLATMTQKAIEMLQRGPKGYFLMVEGGRIDHGLHDNKAHRAIQETLAFEEAVRIAMELTSPKDTLIVVTADHDHVMTINGYPKRGNDILGERLFHRRFGVASNGEVDGLPYTTLMFTTGGSYDYKCTKILDYGGNILGVLPLRKNISDTDTRDTEYRQLSGVWNRYGGETHGGQDVPLYAQGPGAHLFTGLQEQSYIAHAISYSACMGPHKKDCLAGQNPKHPAKPFTSGTSPFHEAQHAPHLLSLSIVSLVTFYGL</sequence>
<dbReference type="EC" id="3.1.3.1" evidence="3 17"/>
<dbReference type="CDD" id="cd16012">
    <property type="entry name" value="ALP"/>
    <property type="match status" value="1"/>
</dbReference>
<evidence type="ECO:0000256" key="9">
    <source>
        <dbReference type="ARBA" id="ARBA00022833"/>
    </source>
</evidence>
<feature type="active site" description="Phosphoserine intermediate" evidence="14">
    <location>
        <position position="116"/>
    </location>
</feature>
<evidence type="ECO:0000256" key="8">
    <source>
        <dbReference type="ARBA" id="ARBA00022801"/>
    </source>
</evidence>
<dbReference type="AlphaFoldDB" id="A0A7R8X1N0"/>
<dbReference type="PROSITE" id="PS00123">
    <property type="entry name" value="ALKALINE_PHOSPHATASE"/>
    <property type="match status" value="1"/>
</dbReference>